<dbReference type="OrthoDB" id="21319at2"/>
<evidence type="ECO:0000313" key="13">
    <source>
        <dbReference type="EMBL" id="CEG56944.1"/>
    </source>
</evidence>
<dbReference type="FunFam" id="3.20.10.10:FF:000002">
    <property type="entry name" value="D-alanine aminotransferase"/>
    <property type="match status" value="1"/>
</dbReference>
<evidence type="ECO:0000256" key="5">
    <source>
        <dbReference type="ARBA" id="ARBA00035633"/>
    </source>
</evidence>
<gene>
    <name evidence="13" type="ORF">LFA_1528</name>
</gene>
<dbReference type="GO" id="GO:0005829">
    <property type="term" value="C:cytosol"/>
    <property type="evidence" value="ECO:0007669"/>
    <property type="project" value="TreeGrafter"/>
</dbReference>
<dbReference type="Gene3D" id="3.30.470.10">
    <property type="match status" value="1"/>
</dbReference>
<dbReference type="InterPro" id="IPR043131">
    <property type="entry name" value="BCAT-like_N"/>
</dbReference>
<evidence type="ECO:0000256" key="3">
    <source>
        <dbReference type="ARBA" id="ARBA00022898"/>
    </source>
</evidence>
<dbReference type="HOGENOM" id="CLU_020844_4_1_6"/>
<proteinExistence type="inferred from homology"/>
<dbReference type="InterPro" id="IPR036038">
    <property type="entry name" value="Aminotransferase-like"/>
</dbReference>
<dbReference type="SUPFAM" id="SSF56752">
    <property type="entry name" value="D-aminoacid aminotransferase-like PLP-dependent enzymes"/>
    <property type="match status" value="1"/>
</dbReference>
<evidence type="ECO:0000256" key="6">
    <source>
        <dbReference type="ARBA" id="ARBA00035676"/>
    </source>
</evidence>
<evidence type="ECO:0000256" key="2">
    <source>
        <dbReference type="ARBA" id="ARBA00009320"/>
    </source>
</evidence>
<comment type="cofactor">
    <cofactor evidence="1 12">
        <name>pyridoxal 5'-phosphate</name>
        <dbReference type="ChEBI" id="CHEBI:597326"/>
    </cofactor>
</comment>
<evidence type="ECO:0000313" key="14">
    <source>
        <dbReference type="Proteomes" id="UP000032430"/>
    </source>
</evidence>
<dbReference type="STRING" id="1212491.LFA_1528"/>
<evidence type="ECO:0000256" key="4">
    <source>
        <dbReference type="ARBA" id="ARBA00022909"/>
    </source>
</evidence>
<evidence type="ECO:0000256" key="12">
    <source>
        <dbReference type="RuleBase" id="RU004516"/>
    </source>
</evidence>
<dbReference type="Pfam" id="PF01063">
    <property type="entry name" value="Aminotran_4"/>
    <property type="match status" value="1"/>
</dbReference>
<dbReference type="InterPro" id="IPR043132">
    <property type="entry name" value="BCAT-like_C"/>
</dbReference>
<keyword evidence="4" id="KW-0289">Folate biosynthesis</keyword>
<comment type="pathway">
    <text evidence="5">Cofactor biosynthesis; tetrahydrofolate biosynthesis; 4-aminobenzoate from chorismate: step 2/2.</text>
</comment>
<keyword evidence="3 12" id="KW-0663">Pyridoxal phosphate</keyword>
<comment type="catalytic activity">
    <reaction evidence="7">
        <text>4-amino-4-deoxychorismate = 4-aminobenzoate + pyruvate + H(+)</text>
        <dbReference type="Rhea" id="RHEA:16201"/>
        <dbReference type="ChEBI" id="CHEBI:15361"/>
        <dbReference type="ChEBI" id="CHEBI:15378"/>
        <dbReference type="ChEBI" id="CHEBI:17836"/>
        <dbReference type="ChEBI" id="CHEBI:58406"/>
        <dbReference type="EC" id="4.1.3.38"/>
    </reaction>
</comment>
<name>A0A098G4M4_9GAMM</name>
<dbReference type="EMBL" id="LN614827">
    <property type="protein sequence ID" value="CEG56944.1"/>
    <property type="molecule type" value="Genomic_DNA"/>
</dbReference>
<protein>
    <recommendedName>
        <fullName evidence="9">Aminodeoxychorismate lyase</fullName>
        <ecNumber evidence="6">4.1.3.38</ecNumber>
    </recommendedName>
    <alternativeName>
        <fullName evidence="10">4-amino-4-deoxychorismate lyase</fullName>
    </alternativeName>
</protein>
<reference evidence="14" key="1">
    <citation type="submission" date="2014-09" db="EMBL/GenBank/DDBJ databases">
        <authorList>
            <person name="Gomez-Valero L."/>
        </authorList>
    </citation>
    <scope>NUCLEOTIDE SEQUENCE [LARGE SCALE GENOMIC DNA]</scope>
    <source>
        <strain evidence="14">ATCC700992</strain>
    </source>
</reference>
<dbReference type="InterPro" id="IPR018300">
    <property type="entry name" value="Aminotrans_IV_CS"/>
</dbReference>
<dbReference type="PROSITE" id="PS00770">
    <property type="entry name" value="AA_TRANSFER_CLASS_4"/>
    <property type="match status" value="1"/>
</dbReference>
<dbReference type="KEGG" id="lfa:LFA_1528"/>
<dbReference type="RefSeq" id="WP_045095520.1">
    <property type="nucleotide sequence ID" value="NZ_LN614827.1"/>
</dbReference>
<evidence type="ECO:0000256" key="8">
    <source>
        <dbReference type="ARBA" id="ARBA00054027"/>
    </source>
</evidence>
<dbReference type="Proteomes" id="UP000032430">
    <property type="component" value="Chromosome I"/>
</dbReference>
<evidence type="ECO:0000256" key="10">
    <source>
        <dbReference type="ARBA" id="ARBA00080135"/>
    </source>
</evidence>
<evidence type="ECO:0000256" key="11">
    <source>
        <dbReference type="RuleBase" id="RU004106"/>
    </source>
</evidence>
<evidence type="ECO:0000256" key="7">
    <source>
        <dbReference type="ARBA" id="ARBA00049529"/>
    </source>
</evidence>
<dbReference type="InterPro" id="IPR001544">
    <property type="entry name" value="Aminotrans_IV"/>
</dbReference>
<dbReference type="GO" id="GO:0008652">
    <property type="term" value="P:amino acid biosynthetic process"/>
    <property type="evidence" value="ECO:0007669"/>
    <property type="project" value="UniProtKB-ARBA"/>
</dbReference>
<dbReference type="PANTHER" id="PTHR42743:SF10">
    <property type="entry name" value="D-ALANINE AMINOTRANSFERASE"/>
    <property type="match status" value="1"/>
</dbReference>
<accession>A0A098G4M4</accession>
<dbReference type="GO" id="GO:0008696">
    <property type="term" value="F:4-amino-4-deoxychorismate lyase activity"/>
    <property type="evidence" value="ECO:0007669"/>
    <property type="project" value="UniProtKB-EC"/>
</dbReference>
<sequence>MSIAFVNGEYLDAADAKISIFDRGFLFGDAVYEVMPVYNGQPFFVKRHLERLYSNLKKTKINIPQYNWHELIQRLIIENNGGDLQIYIHVTRGNQGYRKHDIPSTITPSVVAFTIHNHFPSETDKEKGIRAKLIEDIRWARCDIKTTSLIANILLNDEAVSSGFETAILTRNGRIAEGGTANIFIVTQDEEIKTPHLNNSCLPGITRQIAIELISDLNWTFNETEVTTEELFKAKEVWITSTTKEIMPVTMINDCFINKGKIGTYWRTINNLYDQLLR</sequence>
<dbReference type="EC" id="4.1.3.38" evidence="6"/>
<dbReference type="PANTHER" id="PTHR42743">
    <property type="entry name" value="AMINO-ACID AMINOTRANSFERASE"/>
    <property type="match status" value="1"/>
</dbReference>
<dbReference type="InterPro" id="IPR050571">
    <property type="entry name" value="Class-IV_PLP-Dep_Aminotrnsfr"/>
</dbReference>
<comment type="similarity">
    <text evidence="2 11">Belongs to the class-IV pyridoxal-phosphate-dependent aminotransferase family.</text>
</comment>
<dbReference type="AlphaFoldDB" id="A0A098G4M4"/>
<evidence type="ECO:0000256" key="9">
    <source>
        <dbReference type="ARBA" id="ARBA00069174"/>
    </source>
</evidence>
<dbReference type="CDD" id="cd01558">
    <property type="entry name" value="D-AAT_like"/>
    <property type="match status" value="1"/>
</dbReference>
<dbReference type="GO" id="GO:0046656">
    <property type="term" value="P:folic acid biosynthetic process"/>
    <property type="evidence" value="ECO:0007669"/>
    <property type="project" value="UniProtKB-KW"/>
</dbReference>
<organism evidence="13 14">
    <name type="scientific">Legionella fallonii LLAP-10</name>
    <dbReference type="NCBI Taxonomy" id="1212491"/>
    <lineage>
        <taxon>Bacteria</taxon>
        <taxon>Pseudomonadati</taxon>
        <taxon>Pseudomonadota</taxon>
        <taxon>Gammaproteobacteria</taxon>
        <taxon>Legionellales</taxon>
        <taxon>Legionellaceae</taxon>
        <taxon>Legionella</taxon>
    </lineage>
</organism>
<keyword evidence="14" id="KW-1185">Reference proteome</keyword>
<dbReference type="Gene3D" id="3.20.10.10">
    <property type="entry name" value="D-amino Acid Aminotransferase, subunit A, domain 2"/>
    <property type="match status" value="1"/>
</dbReference>
<evidence type="ECO:0000256" key="1">
    <source>
        <dbReference type="ARBA" id="ARBA00001933"/>
    </source>
</evidence>
<comment type="function">
    <text evidence="8">Involved in the biosynthesis of p-aminobenzoate (PABA), a precursor of tetrahydrofolate. Converts 4-amino-4-deoxychorismate into 4-aminobenzoate (PABA) and pyruvate.</text>
</comment>